<comment type="caution">
    <text evidence="2">The sequence shown here is derived from an EMBL/GenBank/DDBJ whole genome shotgun (WGS) entry which is preliminary data.</text>
</comment>
<sequence length="174" mass="19511">MYHNSYVIEYINQESIHGYGHESLVKYLCDIVTIQYGTPTEMSPSSPMALPFSLLPPTSETNHKPPSNTNQDHLLHTTATPFPTPPVLATTGPRSTPHHPMVLRPNPRPTFKLAVTQPHALNIQVQESEKSCFTQANKCPLWRKSMDEDINSMLHTNTWSLIPPDPSMNVVGCR</sequence>
<name>A0AAV3S371_LITER</name>
<reference evidence="2 3" key="1">
    <citation type="submission" date="2024-01" db="EMBL/GenBank/DDBJ databases">
        <title>The complete chloroplast genome sequence of Lithospermum erythrorhizon: insights into the phylogenetic relationship among Boraginaceae species and the maternal lineages of purple gromwells.</title>
        <authorList>
            <person name="Okada T."/>
            <person name="Watanabe K."/>
        </authorList>
    </citation>
    <scope>NUCLEOTIDE SEQUENCE [LARGE SCALE GENOMIC DNA]</scope>
</reference>
<feature type="region of interest" description="Disordered" evidence="1">
    <location>
        <begin position="55"/>
        <end position="100"/>
    </location>
</feature>
<accession>A0AAV3S371</accession>
<keyword evidence="3" id="KW-1185">Reference proteome</keyword>
<dbReference type="AlphaFoldDB" id="A0AAV3S371"/>
<evidence type="ECO:0000313" key="3">
    <source>
        <dbReference type="Proteomes" id="UP001454036"/>
    </source>
</evidence>
<evidence type="ECO:0000313" key="2">
    <source>
        <dbReference type="EMBL" id="GAA0187485.1"/>
    </source>
</evidence>
<evidence type="ECO:0000256" key="1">
    <source>
        <dbReference type="SAM" id="MobiDB-lite"/>
    </source>
</evidence>
<dbReference type="EMBL" id="BAABME010014764">
    <property type="protein sequence ID" value="GAA0187485.1"/>
    <property type="molecule type" value="Genomic_DNA"/>
</dbReference>
<feature type="compositionally biased region" description="Polar residues" evidence="1">
    <location>
        <begin position="56"/>
        <end position="81"/>
    </location>
</feature>
<gene>
    <name evidence="2" type="ORF">LIER_34773</name>
</gene>
<proteinExistence type="predicted"/>
<dbReference type="Proteomes" id="UP001454036">
    <property type="component" value="Unassembled WGS sequence"/>
</dbReference>
<protein>
    <submittedName>
        <fullName evidence="2">Uncharacterized protein</fullName>
    </submittedName>
</protein>
<organism evidence="2 3">
    <name type="scientific">Lithospermum erythrorhizon</name>
    <name type="common">Purple gromwell</name>
    <name type="synonym">Lithospermum officinale var. erythrorhizon</name>
    <dbReference type="NCBI Taxonomy" id="34254"/>
    <lineage>
        <taxon>Eukaryota</taxon>
        <taxon>Viridiplantae</taxon>
        <taxon>Streptophyta</taxon>
        <taxon>Embryophyta</taxon>
        <taxon>Tracheophyta</taxon>
        <taxon>Spermatophyta</taxon>
        <taxon>Magnoliopsida</taxon>
        <taxon>eudicotyledons</taxon>
        <taxon>Gunneridae</taxon>
        <taxon>Pentapetalae</taxon>
        <taxon>asterids</taxon>
        <taxon>lamiids</taxon>
        <taxon>Boraginales</taxon>
        <taxon>Boraginaceae</taxon>
        <taxon>Boraginoideae</taxon>
        <taxon>Lithospermeae</taxon>
        <taxon>Lithospermum</taxon>
    </lineage>
</organism>